<dbReference type="InterPro" id="IPR011990">
    <property type="entry name" value="TPR-like_helical_dom_sf"/>
</dbReference>
<dbReference type="GO" id="GO:0006511">
    <property type="term" value="P:ubiquitin-dependent protein catabolic process"/>
    <property type="evidence" value="ECO:0007669"/>
    <property type="project" value="TreeGrafter"/>
</dbReference>
<dbReference type="Pfam" id="PF25573">
    <property type="entry name" value="TPR_PSMD3_N"/>
    <property type="match status" value="1"/>
</dbReference>
<name>M1USQ7_CYAM1</name>
<dbReference type="Pfam" id="PF01399">
    <property type="entry name" value="PCI"/>
    <property type="match status" value="1"/>
</dbReference>
<keyword evidence="2 5" id="KW-0647">Proteasome</keyword>
<dbReference type="KEGG" id="cme:CYME_CML133C"/>
<feature type="region of interest" description="Disordered" evidence="3">
    <location>
        <begin position="75"/>
        <end position="126"/>
    </location>
</feature>
<reference evidence="5 6" key="2">
    <citation type="journal article" date="2007" name="BMC Biol.">
        <title>A 100%-complete sequence reveals unusually simple genomic features in the hot-spring red alga Cyanidioschyzon merolae.</title>
        <authorList>
            <person name="Nozaki H."/>
            <person name="Takano H."/>
            <person name="Misumi O."/>
            <person name="Terasawa K."/>
            <person name="Matsuzaki M."/>
            <person name="Maruyama S."/>
            <person name="Nishida K."/>
            <person name="Yagisawa F."/>
            <person name="Yoshida Y."/>
            <person name="Fujiwara T."/>
            <person name="Takio S."/>
            <person name="Tamura K."/>
            <person name="Chung S.J."/>
            <person name="Nakamura S."/>
            <person name="Kuroiwa H."/>
            <person name="Tanaka K."/>
            <person name="Sato N."/>
            <person name="Kuroiwa T."/>
        </authorList>
    </citation>
    <scope>NUCLEOTIDE SEQUENCE [LARGE SCALE GENOMIC DNA]</scope>
    <source>
        <strain evidence="5 6">10D</strain>
    </source>
</reference>
<organism evidence="5 6">
    <name type="scientific">Cyanidioschyzon merolae (strain NIES-3377 / 10D)</name>
    <name type="common">Unicellular red alga</name>
    <dbReference type="NCBI Taxonomy" id="280699"/>
    <lineage>
        <taxon>Eukaryota</taxon>
        <taxon>Rhodophyta</taxon>
        <taxon>Bangiophyceae</taxon>
        <taxon>Cyanidiales</taxon>
        <taxon>Cyanidiaceae</taxon>
        <taxon>Cyanidioschyzon</taxon>
    </lineage>
</organism>
<dbReference type="Proteomes" id="UP000007014">
    <property type="component" value="Chromosome 12"/>
</dbReference>
<reference evidence="5 6" key="1">
    <citation type="journal article" date="2004" name="Nature">
        <title>Genome sequence of the ultrasmall unicellular red alga Cyanidioschyzon merolae 10D.</title>
        <authorList>
            <person name="Matsuzaki M."/>
            <person name="Misumi O."/>
            <person name="Shin-i T."/>
            <person name="Maruyama S."/>
            <person name="Takahara M."/>
            <person name="Miyagishima S."/>
            <person name="Mori T."/>
            <person name="Nishida K."/>
            <person name="Yagisawa F."/>
            <person name="Nishida K."/>
            <person name="Yoshida Y."/>
            <person name="Nishimura Y."/>
            <person name="Nakao S."/>
            <person name="Kobayashi T."/>
            <person name="Momoyama Y."/>
            <person name="Higashiyama T."/>
            <person name="Minoda A."/>
            <person name="Sano M."/>
            <person name="Nomoto H."/>
            <person name="Oishi K."/>
            <person name="Hayashi H."/>
            <person name="Ohta F."/>
            <person name="Nishizaka S."/>
            <person name="Haga S."/>
            <person name="Miura S."/>
            <person name="Morishita T."/>
            <person name="Kabeya Y."/>
            <person name="Terasawa K."/>
            <person name="Suzuki Y."/>
            <person name="Ishii Y."/>
            <person name="Asakawa S."/>
            <person name="Takano H."/>
            <person name="Ohta N."/>
            <person name="Kuroiwa H."/>
            <person name="Tanaka K."/>
            <person name="Shimizu N."/>
            <person name="Sugano S."/>
            <person name="Sato N."/>
            <person name="Nozaki H."/>
            <person name="Ogasawara N."/>
            <person name="Kohara Y."/>
            <person name="Kuroiwa T."/>
        </authorList>
    </citation>
    <scope>NUCLEOTIDE SEQUENCE [LARGE SCALE GENOMIC DNA]</scope>
    <source>
        <strain evidence="5 6">10D</strain>
    </source>
</reference>
<dbReference type="SUPFAM" id="SSF48452">
    <property type="entry name" value="TPR-like"/>
    <property type="match status" value="1"/>
</dbReference>
<comment type="similarity">
    <text evidence="1">Belongs to the proteasome subunit S3 family.</text>
</comment>
<evidence type="ECO:0000256" key="3">
    <source>
        <dbReference type="SAM" id="MobiDB-lite"/>
    </source>
</evidence>
<keyword evidence="6" id="KW-1185">Reference proteome</keyword>
<dbReference type="HOGENOM" id="CLU_019858_1_2_1"/>
<dbReference type="GeneID" id="16994526"/>
<dbReference type="PANTHER" id="PTHR10758">
    <property type="entry name" value="26S PROTEASOME NON-ATPASE REGULATORY SUBUNIT 3/COP9 SIGNALOSOME COMPLEX SUBUNIT 3"/>
    <property type="match status" value="1"/>
</dbReference>
<dbReference type="InterPro" id="IPR013586">
    <property type="entry name" value="PSMD3_C"/>
</dbReference>
<dbReference type="OrthoDB" id="1713558at2759"/>
<accession>M1USQ7</accession>
<evidence type="ECO:0000259" key="4">
    <source>
        <dbReference type="PROSITE" id="PS50250"/>
    </source>
</evidence>
<feature type="compositionally biased region" description="Acidic residues" evidence="3">
    <location>
        <begin position="630"/>
        <end position="641"/>
    </location>
</feature>
<feature type="compositionally biased region" description="Polar residues" evidence="3">
    <location>
        <begin position="85"/>
        <end position="107"/>
    </location>
</feature>
<evidence type="ECO:0000256" key="1">
    <source>
        <dbReference type="ARBA" id="ARBA00007912"/>
    </source>
</evidence>
<feature type="region of interest" description="Disordered" evidence="3">
    <location>
        <begin position="619"/>
        <end position="641"/>
    </location>
</feature>
<dbReference type="Pfam" id="PF08375">
    <property type="entry name" value="Rpn3_C"/>
    <property type="match status" value="1"/>
</dbReference>
<dbReference type="RefSeq" id="XP_005536777.1">
    <property type="nucleotide sequence ID" value="XM_005536720.1"/>
</dbReference>
<dbReference type="Gramene" id="CML133CT">
    <property type="protein sequence ID" value="CML133CT"/>
    <property type="gene ID" value="CML133C"/>
</dbReference>
<dbReference type="InterPro" id="IPR000717">
    <property type="entry name" value="PCI_dom"/>
</dbReference>
<dbReference type="SMART" id="SM00088">
    <property type="entry name" value="PINT"/>
    <property type="match status" value="1"/>
</dbReference>
<feature type="domain" description="PCI" evidence="4">
    <location>
        <begin position="381"/>
        <end position="567"/>
    </location>
</feature>
<dbReference type="OMA" id="HAELVPY"/>
<dbReference type="GO" id="GO:0008541">
    <property type="term" value="C:proteasome regulatory particle, lid subcomplex"/>
    <property type="evidence" value="ECO:0007669"/>
    <property type="project" value="TreeGrafter"/>
</dbReference>
<sequence length="641" mass="72452">MNVFEEEIARAVALTERAVLTREPRLIARVLRSLGKLRRCWNGRLFEHRTKKLEALVASEIIAVDLFPEDAEALKEEQRKKQRARQTSSTGAEQTGTDSTKTGQKTGTPDEASETPVEETNGKSERELGAVQRFEYAVKDPVLAAQHAHAALRRLLERLEQGDPSAHNAVLLEDVDAALEPLLSRNQRAAAAAKGLGVVQPLAATRSEASMILSNGVSTDSQPNETAAAGLTKQNANARQMSGVSWHALQPESLVLLHLLVVYYLLDAHGDHKLQLRAVDCADRLISLLDRSPRRHTMDEIAARCYYAFTLAYECVGRLSECQPRLLKAYRTACVRRDHAGQAVLLNQLLRSYVLERRYAQADQLYNRAPFPDIRSNSQLARYFYYIGRVKAIQLDYTEAFRCLNNALRKAPQHMATAFRITILRLLVLVQLLMGEIPELQVFLGERYAPDAAVFRRAMYPYLQIANAVRRGDLQRFQQVLEENATCYEQDGNGYLVRRLRHNVIKTGLARIVAAYARIPLKEVQEILGLDDSSSTENVVAKAIRDRVIRANIDRDQQCLVSASQTDQYQGREPARMFHERIQFCMDLHEEVLRAMRFPDDKRNEANLEILREMQRDEAKIEQALAEGAEPGDEDDTDDIL</sequence>
<protein>
    <submittedName>
        <fullName evidence="5">26S proteasome regulatory subunit RPN3</fullName>
    </submittedName>
</protein>
<dbReference type="AlphaFoldDB" id="M1USQ7"/>
<dbReference type="SUPFAM" id="SSF46785">
    <property type="entry name" value="Winged helix' DNA-binding domain"/>
    <property type="match status" value="1"/>
</dbReference>
<dbReference type="EMBL" id="AP006494">
    <property type="protein sequence ID" value="BAM80741.1"/>
    <property type="molecule type" value="Genomic_DNA"/>
</dbReference>
<dbReference type="InterPro" id="IPR036390">
    <property type="entry name" value="WH_DNA-bd_sf"/>
</dbReference>
<dbReference type="GO" id="GO:0042176">
    <property type="term" value="P:regulation of protein catabolic process"/>
    <property type="evidence" value="ECO:0007669"/>
    <property type="project" value="InterPro"/>
</dbReference>
<evidence type="ECO:0000313" key="6">
    <source>
        <dbReference type="Proteomes" id="UP000007014"/>
    </source>
</evidence>
<dbReference type="eggNOG" id="KOG2581">
    <property type="taxonomic scope" value="Eukaryota"/>
</dbReference>
<evidence type="ECO:0000256" key="2">
    <source>
        <dbReference type="ARBA" id="ARBA00022942"/>
    </source>
</evidence>
<proteinExistence type="inferred from homology"/>
<dbReference type="InterPro" id="IPR050756">
    <property type="entry name" value="CSN3"/>
</dbReference>
<dbReference type="GO" id="GO:0030234">
    <property type="term" value="F:enzyme regulator activity"/>
    <property type="evidence" value="ECO:0007669"/>
    <property type="project" value="InterPro"/>
</dbReference>
<dbReference type="Gene3D" id="1.25.40.570">
    <property type="match status" value="1"/>
</dbReference>
<dbReference type="InterPro" id="IPR057985">
    <property type="entry name" value="TPR_PSMD3_N"/>
</dbReference>
<dbReference type="PANTHER" id="PTHR10758:SF2">
    <property type="entry name" value="26S PROTEASOME NON-ATPASE REGULATORY SUBUNIT 3"/>
    <property type="match status" value="1"/>
</dbReference>
<gene>
    <name evidence="5" type="ORF">CYME_CML133C</name>
</gene>
<dbReference type="SMART" id="SM00753">
    <property type="entry name" value="PAM"/>
    <property type="match status" value="1"/>
</dbReference>
<evidence type="ECO:0000313" key="5">
    <source>
        <dbReference type="EMBL" id="BAM80741.1"/>
    </source>
</evidence>
<dbReference type="STRING" id="280699.M1USQ7"/>
<dbReference type="PROSITE" id="PS50250">
    <property type="entry name" value="PCI"/>
    <property type="match status" value="1"/>
</dbReference>